<dbReference type="InterPro" id="IPR050463">
    <property type="entry name" value="Gfo/Idh/MocA_oxidrdct_glycsds"/>
</dbReference>
<evidence type="ECO:0000313" key="3">
    <source>
        <dbReference type="Proteomes" id="UP000218366"/>
    </source>
</evidence>
<dbReference type="Proteomes" id="UP000218366">
    <property type="component" value="Unassembled WGS sequence"/>
</dbReference>
<evidence type="ECO:0000259" key="1">
    <source>
        <dbReference type="Pfam" id="PF01408"/>
    </source>
</evidence>
<dbReference type="InterPro" id="IPR000683">
    <property type="entry name" value="Gfo/Idh/MocA-like_OxRdtase_N"/>
</dbReference>
<dbReference type="AlphaFoldDB" id="A0A2A4B9J5"/>
<protein>
    <submittedName>
        <fullName evidence="2">D-galactose 1-dehydrogenase</fullName>
    </submittedName>
</protein>
<evidence type="ECO:0000313" key="2">
    <source>
        <dbReference type="EMBL" id="PCD04468.1"/>
    </source>
</evidence>
<dbReference type="PANTHER" id="PTHR43818">
    <property type="entry name" value="BCDNA.GH03377"/>
    <property type="match status" value="1"/>
</dbReference>
<accession>A0A2A4B9J5</accession>
<proteinExistence type="predicted"/>
<keyword evidence="3" id="KW-1185">Reference proteome</keyword>
<dbReference type="OrthoDB" id="9813657at2"/>
<dbReference type="PANTHER" id="PTHR43818:SF7">
    <property type="entry name" value="DEHYDROGENASE"/>
    <property type="match status" value="1"/>
</dbReference>
<dbReference type="GO" id="GO:0000166">
    <property type="term" value="F:nucleotide binding"/>
    <property type="evidence" value="ECO:0007669"/>
    <property type="project" value="InterPro"/>
</dbReference>
<comment type="caution">
    <text evidence="2">The sequence shown here is derived from an EMBL/GenBank/DDBJ whole genome shotgun (WGS) entry which is preliminary data.</text>
</comment>
<feature type="domain" description="Gfo/Idh/MocA-like oxidoreductase N-terminal" evidence="1">
    <location>
        <begin position="40"/>
        <end position="147"/>
    </location>
</feature>
<name>A0A2A4B9J5_9SPHN</name>
<sequence>MRSRRCSTKPACRRASDLRNQICQTSRDNGRGRVELSHAIAIVGLGKIARDQHLPTLAASDKLHLAGIVSGHARDEDVPVAATITELKAQVPDLAAVSLCTPPMARTPLIEEALGLGLDVMVEKPPAATVSVAERYSGMARDAGRALYLTWHSREASAVEPAAQWLAGRSLHRMSIAWKEDVRVWHPGQEWIWEPGIGVFDPGVNALSILTRLLPGTELHAATLKYPADREAPIMADLTMAHGKTAIEAAFSFDQRGPQTWTMTLETDDGVAELREGGGRLFIDDAEVAVPEGTEYGRLYARFADMIGTGAIDADLSPFRLVADAFMLGRHERVGAFRWDD</sequence>
<dbReference type="Pfam" id="PF01408">
    <property type="entry name" value="GFO_IDH_MocA"/>
    <property type="match status" value="1"/>
</dbReference>
<dbReference type="SUPFAM" id="SSF51735">
    <property type="entry name" value="NAD(P)-binding Rossmann-fold domains"/>
    <property type="match status" value="1"/>
</dbReference>
<dbReference type="Gene3D" id="3.40.50.720">
    <property type="entry name" value="NAD(P)-binding Rossmann-like Domain"/>
    <property type="match status" value="1"/>
</dbReference>
<dbReference type="EMBL" id="NWMW01000001">
    <property type="protein sequence ID" value="PCD04468.1"/>
    <property type="molecule type" value="Genomic_DNA"/>
</dbReference>
<dbReference type="Gene3D" id="3.30.360.10">
    <property type="entry name" value="Dihydrodipicolinate Reductase, domain 2"/>
    <property type="match status" value="1"/>
</dbReference>
<dbReference type="InterPro" id="IPR036291">
    <property type="entry name" value="NAD(P)-bd_dom_sf"/>
</dbReference>
<reference evidence="2 3" key="1">
    <citation type="submission" date="2017-09" db="EMBL/GenBank/DDBJ databases">
        <title>Sphingomonas spermidinifaciens 9NM-10, whole genome shotgun sequence.</title>
        <authorList>
            <person name="Feng G."/>
            <person name="Zhu H."/>
        </authorList>
    </citation>
    <scope>NUCLEOTIDE SEQUENCE [LARGE SCALE GENOMIC DNA]</scope>
    <source>
        <strain evidence="2 3">9NM-10</strain>
    </source>
</reference>
<gene>
    <name evidence="2" type="ORF">COC42_09460</name>
</gene>
<organism evidence="2 3">
    <name type="scientific">Sphingomonas spermidinifaciens</name>
    <dbReference type="NCBI Taxonomy" id="1141889"/>
    <lineage>
        <taxon>Bacteria</taxon>
        <taxon>Pseudomonadati</taxon>
        <taxon>Pseudomonadota</taxon>
        <taxon>Alphaproteobacteria</taxon>
        <taxon>Sphingomonadales</taxon>
        <taxon>Sphingomonadaceae</taxon>
        <taxon>Sphingomonas</taxon>
    </lineage>
</organism>